<dbReference type="Gene3D" id="6.10.340.10">
    <property type="match status" value="1"/>
</dbReference>
<dbReference type="GO" id="GO:0016020">
    <property type="term" value="C:membrane"/>
    <property type="evidence" value="ECO:0007669"/>
    <property type="project" value="UniProtKB-SubCell"/>
</dbReference>
<sequence length="706" mass="76037">MKNLKIWVKMAAGLGTIILLIVILSVLSSRLLKEVDKETEALRDEYLPLQDIATQLNSNILRVPALMNDYLLTDKKESYAQLEGVFRTIGQNFSDMDALLAKYPSLNGGRTAKAKESYDLLEKTIRASHDTNEQFVTLRTKMIKIGEKLFNEVESIVAEQDKVQQEAMRTQDLNELIRVAPLVRGVNQIRDQLNIIRMSMMRSLVEQNRSYSKDNLPVRFPALLKTGDSIIKDFRNPTILQIMKKLRAGVEDFRDVQASMEQLRDEQEKLTAARAPAREATLSLMQQVADAADKMQNKAMTQVAEAVDNAIAVTLVICVITLLIAVGVGFGLTRSITGPVAQALRFAQAVAGGRLDQRLGLDRRDEIGQLSASLDSMVDSLNEKIQDAEKKSREAEEQSQKALKAMEQAEAAGQEARGKTEAMLAAADKLEQVGSVVSSASTQLSAQIEQSDRGAAESATRLSEAATAMNEMNATVQEVARNAGAASTASAETKQKAEAGAQVVKKAVRGIEDVHRMSLALKEDMVQLNGHAQDISRIMAVISDIADQTNLLALNAAIEAARAGDAGRGFAVVADEVRKLAEKTMASTQDVGNAIKAIQESTAKSMEGVERSVARIGEATELAGQSGAALEAIVATVETTADQVNAIATASEEQSAASEEINQSIVQVNDMSRQTAEAMAEAAKAVSGLAAQAQSLTGLIQGLKTA</sequence>
<dbReference type="Pfam" id="PF00015">
    <property type="entry name" value="MCPsignal"/>
    <property type="match status" value="1"/>
</dbReference>
<dbReference type="InterPro" id="IPR003660">
    <property type="entry name" value="HAMP_dom"/>
</dbReference>
<feature type="domain" description="HAMP" evidence="8">
    <location>
        <begin position="334"/>
        <end position="386"/>
    </location>
</feature>
<dbReference type="GO" id="GO:0007165">
    <property type="term" value="P:signal transduction"/>
    <property type="evidence" value="ECO:0007669"/>
    <property type="project" value="UniProtKB-KW"/>
</dbReference>
<dbReference type="Gene3D" id="1.10.287.950">
    <property type="entry name" value="Methyl-accepting chemotaxis protein"/>
    <property type="match status" value="1"/>
</dbReference>
<keyword evidence="10" id="KW-1185">Reference proteome</keyword>
<dbReference type="Proteomes" id="UP000069241">
    <property type="component" value="Chromosome"/>
</dbReference>
<evidence type="ECO:0000256" key="1">
    <source>
        <dbReference type="ARBA" id="ARBA00004370"/>
    </source>
</evidence>
<comment type="similarity">
    <text evidence="3">Belongs to the methyl-accepting chemotaxis (MCP) protein family.</text>
</comment>
<feature type="compositionally biased region" description="Low complexity" evidence="5">
    <location>
        <begin position="405"/>
        <end position="415"/>
    </location>
</feature>
<keyword evidence="2 4" id="KW-0807">Transducer</keyword>
<comment type="subcellular location">
    <subcellularLocation>
        <location evidence="1">Membrane</location>
    </subcellularLocation>
</comment>
<feature type="transmembrane region" description="Helical" evidence="6">
    <location>
        <begin position="6"/>
        <end position="27"/>
    </location>
</feature>
<dbReference type="STRING" id="44742.AXF13_10285"/>
<dbReference type="AlphaFoldDB" id="A0A0X8JKK1"/>
<evidence type="ECO:0000256" key="5">
    <source>
        <dbReference type="SAM" id="MobiDB-lite"/>
    </source>
</evidence>
<name>A0A0X8JKK1_9BACT</name>
<dbReference type="FunFam" id="1.10.287.950:FF:000001">
    <property type="entry name" value="Methyl-accepting chemotaxis sensory transducer"/>
    <property type="match status" value="1"/>
</dbReference>
<dbReference type="EMBL" id="CP014229">
    <property type="protein sequence ID" value="AMD90472.1"/>
    <property type="molecule type" value="Genomic_DNA"/>
</dbReference>
<dbReference type="InterPro" id="IPR004089">
    <property type="entry name" value="MCPsignal_dom"/>
</dbReference>
<evidence type="ECO:0000313" key="9">
    <source>
        <dbReference type="EMBL" id="AMD90472.1"/>
    </source>
</evidence>
<evidence type="ECO:0000259" key="7">
    <source>
        <dbReference type="PROSITE" id="PS50111"/>
    </source>
</evidence>
<reference evidence="10" key="1">
    <citation type="submission" date="2016-02" db="EMBL/GenBank/DDBJ databases">
        <authorList>
            <person name="Holder M.E."/>
            <person name="Ajami N.J."/>
            <person name="Petrosino J.F."/>
        </authorList>
    </citation>
    <scope>NUCLEOTIDE SEQUENCE [LARGE SCALE GENOMIC DNA]</scope>
    <source>
        <strain evidence="10">CCUG 45958</strain>
    </source>
</reference>
<dbReference type="SMART" id="SM00304">
    <property type="entry name" value="HAMP"/>
    <property type="match status" value="1"/>
</dbReference>
<accession>A0A0X8JKK1</accession>
<dbReference type="SMART" id="SM00283">
    <property type="entry name" value="MA"/>
    <property type="match status" value="1"/>
</dbReference>
<dbReference type="SUPFAM" id="SSF58104">
    <property type="entry name" value="Methyl-accepting chemotaxis protein (MCP) signaling domain"/>
    <property type="match status" value="1"/>
</dbReference>
<evidence type="ECO:0000256" key="4">
    <source>
        <dbReference type="PROSITE-ProRule" id="PRU00284"/>
    </source>
</evidence>
<dbReference type="PANTHER" id="PTHR32089">
    <property type="entry name" value="METHYL-ACCEPTING CHEMOTAXIS PROTEIN MCPB"/>
    <property type="match status" value="1"/>
</dbReference>
<dbReference type="CDD" id="cd06225">
    <property type="entry name" value="HAMP"/>
    <property type="match status" value="1"/>
</dbReference>
<dbReference type="GO" id="GO:0006935">
    <property type="term" value="P:chemotaxis"/>
    <property type="evidence" value="ECO:0007669"/>
    <property type="project" value="UniProtKB-ARBA"/>
</dbReference>
<keyword evidence="6" id="KW-0812">Transmembrane</keyword>
<organism evidence="9 10">
    <name type="scientific">Desulfovibrio fairfieldensis</name>
    <dbReference type="NCBI Taxonomy" id="44742"/>
    <lineage>
        <taxon>Bacteria</taxon>
        <taxon>Pseudomonadati</taxon>
        <taxon>Thermodesulfobacteriota</taxon>
        <taxon>Desulfovibrionia</taxon>
        <taxon>Desulfovibrionales</taxon>
        <taxon>Desulfovibrionaceae</taxon>
        <taxon>Desulfovibrio</taxon>
    </lineage>
</organism>
<proteinExistence type="inferred from homology"/>
<keyword evidence="6" id="KW-1133">Transmembrane helix</keyword>
<feature type="transmembrane region" description="Helical" evidence="6">
    <location>
        <begin position="310"/>
        <end position="332"/>
    </location>
</feature>
<dbReference type="KEGG" id="dfi:AXF13_10285"/>
<feature type="compositionally biased region" description="Basic and acidic residues" evidence="5">
    <location>
        <begin position="386"/>
        <end position="399"/>
    </location>
</feature>
<evidence type="ECO:0000256" key="3">
    <source>
        <dbReference type="ARBA" id="ARBA00029447"/>
    </source>
</evidence>
<feature type="domain" description="Methyl-accepting transducer" evidence="7">
    <location>
        <begin position="433"/>
        <end position="669"/>
    </location>
</feature>
<dbReference type="PANTHER" id="PTHR32089:SF112">
    <property type="entry name" value="LYSOZYME-LIKE PROTEIN-RELATED"/>
    <property type="match status" value="1"/>
</dbReference>
<protein>
    <submittedName>
        <fullName evidence="9">Chemotaxis protein</fullName>
    </submittedName>
</protein>
<gene>
    <name evidence="9" type="ORF">AXF13_10285</name>
</gene>
<evidence type="ECO:0000259" key="8">
    <source>
        <dbReference type="PROSITE" id="PS50885"/>
    </source>
</evidence>
<dbReference type="RefSeq" id="WP_062253056.1">
    <property type="nucleotide sequence ID" value="NZ_CP014229.1"/>
</dbReference>
<dbReference type="PROSITE" id="PS50885">
    <property type="entry name" value="HAMP"/>
    <property type="match status" value="1"/>
</dbReference>
<dbReference type="CDD" id="cd11386">
    <property type="entry name" value="MCP_signal"/>
    <property type="match status" value="1"/>
</dbReference>
<keyword evidence="6" id="KW-0472">Membrane</keyword>
<evidence type="ECO:0000256" key="6">
    <source>
        <dbReference type="SAM" id="Phobius"/>
    </source>
</evidence>
<evidence type="ECO:0000313" key="10">
    <source>
        <dbReference type="Proteomes" id="UP000069241"/>
    </source>
</evidence>
<evidence type="ECO:0000256" key="2">
    <source>
        <dbReference type="ARBA" id="ARBA00023224"/>
    </source>
</evidence>
<dbReference type="Pfam" id="PF00672">
    <property type="entry name" value="HAMP"/>
    <property type="match status" value="1"/>
</dbReference>
<feature type="region of interest" description="Disordered" evidence="5">
    <location>
        <begin position="386"/>
        <end position="417"/>
    </location>
</feature>
<dbReference type="PROSITE" id="PS50111">
    <property type="entry name" value="CHEMOTAXIS_TRANSDUC_2"/>
    <property type="match status" value="1"/>
</dbReference>